<organism evidence="13 14">
    <name type="scientific">Maudiozyma exigua</name>
    <name type="common">Yeast</name>
    <name type="synonym">Kazachstania exigua</name>
    <dbReference type="NCBI Taxonomy" id="34358"/>
    <lineage>
        <taxon>Eukaryota</taxon>
        <taxon>Fungi</taxon>
        <taxon>Dikarya</taxon>
        <taxon>Ascomycota</taxon>
        <taxon>Saccharomycotina</taxon>
        <taxon>Saccharomycetes</taxon>
        <taxon>Saccharomycetales</taxon>
        <taxon>Saccharomycetaceae</taxon>
        <taxon>Maudiozyma</taxon>
    </lineage>
</organism>
<dbReference type="InterPro" id="IPR043926">
    <property type="entry name" value="ABCG_dom"/>
</dbReference>
<dbReference type="Pfam" id="PF01061">
    <property type="entry name" value="ABC2_membrane"/>
    <property type="match status" value="2"/>
</dbReference>
<feature type="transmembrane region" description="Helical" evidence="11">
    <location>
        <begin position="487"/>
        <end position="511"/>
    </location>
</feature>
<evidence type="ECO:0000256" key="10">
    <source>
        <dbReference type="SAM" id="MobiDB-lite"/>
    </source>
</evidence>
<dbReference type="InterPro" id="IPR003439">
    <property type="entry name" value="ABC_transporter-like_ATP-bd"/>
</dbReference>
<accession>A0A9P7B479</accession>
<dbReference type="InterPro" id="IPR013525">
    <property type="entry name" value="ABC2_TM"/>
</dbReference>
<dbReference type="InterPro" id="IPR034001">
    <property type="entry name" value="ABCG_PDR_1"/>
</dbReference>
<feature type="compositionally biased region" description="Basic and acidic residues" evidence="10">
    <location>
        <begin position="1378"/>
        <end position="1389"/>
    </location>
</feature>
<keyword evidence="5" id="KW-0677">Repeat</keyword>
<feature type="compositionally biased region" description="Polar residues" evidence="10">
    <location>
        <begin position="717"/>
        <end position="727"/>
    </location>
</feature>
<dbReference type="InterPro" id="IPR003593">
    <property type="entry name" value="AAA+_ATPase"/>
</dbReference>
<evidence type="ECO:0000256" key="3">
    <source>
        <dbReference type="ARBA" id="ARBA00022448"/>
    </source>
</evidence>
<name>A0A9P7B479_MAUEX</name>
<evidence type="ECO:0000256" key="2">
    <source>
        <dbReference type="ARBA" id="ARBA00006012"/>
    </source>
</evidence>
<evidence type="ECO:0000259" key="12">
    <source>
        <dbReference type="PROSITE" id="PS50893"/>
    </source>
</evidence>
<keyword evidence="4 11" id="KW-0812">Transmembrane</keyword>
<sequence>MSNISKYFTPVPDASVTFNGANVELGNGFGRKVHSKDAEADVISAAAVEGSEENVLHDLTFRAEQGEMVLILGKPSSAFFNALFHGHKNLKYSPEGSIKFKENEYKAFSSKCPQQIIYNNEQDIHFPFLTVEQTIDFALSCKFDIPKEERIALRDELLKEFGLSHVLKTLVGNDYVRGVSGGERKRISIIETFAANGSVYLWDNSTKGLDSATALDFLSILQKMARATRSVNFVKISQASDKIVYKFDKILMLSDSYEVFYGTIDECMTYFRDSLGIEKDPNDCIIEYLTSILNFQFSTQNMKSHLIPRSEVDLYNLWKETDYYANCKKAVDEHGAPGSTNIPDEDVTPTFAISLTKQLDFVVRRAFDRSIGDKSYLISQFVSVVIQSLVIGSLFYDVAKTTIGSFSRGSLSFFAILFFTFLALSDLPAAFQRQSVVMKHVNLHFYYSWVETLASTCFDYTFKFILVVVFSIILYFLAHLKYEAARFFIFLLFLSFYNFSMVSLFTLTSLMSPTLSVANLIAGILLLAIAMYASYVIHLEDMHPWFIWIAYLNPAMFTMEAILSNELFTLKLDCSESIIPRGPAYVNVTFANKACAWQGATLGNNYVRGQDYLKSGLKYKYHHVWRNFGILIGFLCFYLFLSLFVAEYITPLYTRQNMLKVQAYLRAHGIISGSDIKFEEELYNEPIVTSSSSSSSLDSFHKENPEGSKDEDDKAPSSDSNNNTVQSQKHVISWKNINYTVEGNKQLINDVSGYISSGLTALMGESGAGKTTLLNVLSQRTEKGVVTGELLIDGQPLTNIAAFRRSIGFVQQQDVHLDLLTVKESLEVSCNLRGDGDMEYLASIAKLLRLPADKLVADLSPTDRKLLSIGVELVTKPSLLLFLDEPTSGLDSEAALTIVKFLKKLSEQGQAILCTIHQPSKSVISHFDNIFLLKRGGECVYFGDIESACDYFVDHDNLLTYDHETDNPADFIIDVVGGKVRDGESNMINWAKAWQESPQKSAIFDVLDNLEAEARNLNVDFTTSAWTQPSYMAQLRYIIKRQYICTKRDKIYVISKFGLNAGAGLFIGFSFWRTRHNISGLQNAIFLAFMNMCLSSPLINQVQDKALQSKDVFIARENRSNTYHWTVLLIAQTVVELPLAIGSSTLFFLCCYFCCGFSNAPHVAGVFYLNYILFSAYYLTFGLWLMYSAPDLQTAAVFVAFLYSFTASFCGVMQPYSLFPGFWTFMYRVSPYTYFIETFVSLLLHDRPVICDNSELVPGQPLMGQNCGEFMAPYIAEFGGYLKNPNTFTVCGYCTYTVGDDFLEVENMSYHHRWRNFGLEIVFVVFNFCAMFVGFYLTYIKNVWPGVYAWCMRVTGMNRLFKLNINPNGNYIDESPESTEKELQEKPDSFDASAESDEEPVAQSIEQPFINSVEVAPGSIQQSTTNAAASVSIEQPFATPLETPSIVQNEGNKL</sequence>
<evidence type="ECO:0000313" key="14">
    <source>
        <dbReference type="Proteomes" id="UP000750334"/>
    </source>
</evidence>
<evidence type="ECO:0000256" key="4">
    <source>
        <dbReference type="ARBA" id="ARBA00022692"/>
    </source>
</evidence>
<keyword evidence="8 11" id="KW-1133">Transmembrane helix</keyword>
<dbReference type="PROSITE" id="PS00211">
    <property type="entry name" value="ABC_TRANSPORTER_1"/>
    <property type="match status" value="1"/>
</dbReference>
<feature type="transmembrane region" description="Helical" evidence="11">
    <location>
        <begin position="1195"/>
        <end position="1219"/>
    </location>
</feature>
<feature type="compositionally biased region" description="Basic and acidic residues" evidence="10">
    <location>
        <begin position="699"/>
        <end position="716"/>
    </location>
</feature>
<dbReference type="PROSITE" id="PS50893">
    <property type="entry name" value="ABC_TRANSPORTER_2"/>
    <property type="match status" value="2"/>
</dbReference>
<feature type="transmembrane region" description="Helical" evidence="11">
    <location>
        <begin position="411"/>
        <end position="431"/>
    </location>
</feature>
<dbReference type="PANTHER" id="PTHR19241">
    <property type="entry name" value="ATP-BINDING CASSETTE TRANSPORTER"/>
    <property type="match status" value="1"/>
</dbReference>
<dbReference type="GO" id="GO:0016020">
    <property type="term" value="C:membrane"/>
    <property type="evidence" value="ECO:0007669"/>
    <property type="project" value="UniProtKB-SubCell"/>
</dbReference>
<feature type="region of interest" description="Disordered" evidence="10">
    <location>
        <begin position="689"/>
        <end position="727"/>
    </location>
</feature>
<dbReference type="Pfam" id="PF00005">
    <property type="entry name" value="ABC_tran"/>
    <property type="match status" value="2"/>
</dbReference>
<dbReference type="InterPro" id="IPR034003">
    <property type="entry name" value="ABCG_PDR_2"/>
</dbReference>
<feature type="domain" description="ABC transporter" evidence="12">
    <location>
        <begin position="732"/>
        <end position="961"/>
    </location>
</feature>
<comment type="caution">
    <text evidence="13">The sequence shown here is derived from an EMBL/GenBank/DDBJ whole genome shotgun (WGS) entry which is preliminary data.</text>
</comment>
<comment type="subcellular location">
    <subcellularLocation>
        <location evidence="1">Membrane</location>
        <topology evidence="1">Multi-pass membrane protein</topology>
    </subcellularLocation>
</comment>
<comment type="similarity">
    <text evidence="2">Belongs to the ABC transporter superfamily. ABCG family. PDR (TC 3.A.1.205) subfamily.</text>
</comment>
<feature type="transmembrane region" description="Helical" evidence="11">
    <location>
        <begin position="1167"/>
        <end position="1189"/>
    </location>
</feature>
<keyword evidence="7 13" id="KW-0067">ATP-binding</keyword>
<dbReference type="FunFam" id="3.40.50.300:FF:001618">
    <property type="entry name" value="ABC transporter"/>
    <property type="match status" value="1"/>
</dbReference>
<evidence type="ECO:0000256" key="11">
    <source>
        <dbReference type="SAM" id="Phobius"/>
    </source>
</evidence>
<dbReference type="CDD" id="cd03233">
    <property type="entry name" value="ABCG_PDR_domain1"/>
    <property type="match status" value="1"/>
</dbReference>
<proteinExistence type="inferred from homology"/>
<dbReference type="OrthoDB" id="66620at2759"/>
<keyword evidence="14" id="KW-1185">Reference proteome</keyword>
<dbReference type="GO" id="GO:0016887">
    <property type="term" value="F:ATP hydrolysis activity"/>
    <property type="evidence" value="ECO:0007669"/>
    <property type="project" value="InterPro"/>
</dbReference>
<dbReference type="SMART" id="SM00382">
    <property type="entry name" value="AAA"/>
    <property type="match status" value="1"/>
</dbReference>
<protein>
    <submittedName>
        <fullName evidence="13">ATP-binding cassette multidrug transporter pdr11</fullName>
    </submittedName>
</protein>
<feature type="transmembrane region" description="Helical" evidence="11">
    <location>
        <begin position="1122"/>
        <end position="1155"/>
    </location>
</feature>
<dbReference type="Pfam" id="PF06422">
    <property type="entry name" value="PDR_CDR"/>
    <property type="match status" value="1"/>
</dbReference>
<feature type="transmembrane region" description="Helical" evidence="11">
    <location>
        <begin position="460"/>
        <end position="480"/>
    </location>
</feature>
<dbReference type="InterPro" id="IPR027417">
    <property type="entry name" value="P-loop_NTPase"/>
</dbReference>
<dbReference type="Gene3D" id="3.40.50.300">
    <property type="entry name" value="P-loop containing nucleotide triphosphate hydrolases"/>
    <property type="match status" value="2"/>
</dbReference>
<dbReference type="GO" id="GO:0140359">
    <property type="term" value="F:ABC-type transporter activity"/>
    <property type="evidence" value="ECO:0007669"/>
    <property type="project" value="InterPro"/>
</dbReference>
<dbReference type="EMBL" id="PUHR01000214">
    <property type="protein sequence ID" value="KAG0658386.1"/>
    <property type="molecule type" value="Genomic_DNA"/>
</dbReference>
<feature type="domain" description="ABC transporter" evidence="12">
    <location>
        <begin position="33"/>
        <end position="280"/>
    </location>
</feature>
<evidence type="ECO:0000256" key="1">
    <source>
        <dbReference type="ARBA" id="ARBA00004141"/>
    </source>
</evidence>
<feature type="transmembrane region" description="Helical" evidence="11">
    <location>
        <begin position="1051"/>
        <end position="1072"/>
    </location>
</feature>
<dbReference type="Pfam" id="PF19055">
    <property type="entry name" value="ABC2_membrane_7"/>
    <property type="match status" value="1"/>
</dbReference>
<evidence type="ECO:0000256" key="7">
    <source>
        <dbReference type="ARBA" id="ARBA00022840"/>
    </source>
</evidence>
<keyword evidence="3" id="KW-0813">Transport</keyword>
<dbReference type="InterPro" id="IPR010929">
    <property type="entry name" value="PDR_CDR_ABC"/>
</dbReference>
<dbReference type="GO" id="GO:0005524">
    <property type="term" value="F:ATP binding"/>
    <property type="evidence" value="ECO:0007669"/>
    <property type="project" value="UniProtKB-KW"/>
</dbReference>
<dbReference type="CDD" id="cd03232">
    <property type="entry name" value="ABCG_PDR_domain2"/>
    <property type="match status" value="1"/>
</dbReference>
<evidence type="ECO:0000313" key="13">
    <source>
        <dbReference type="EMBL" id="KAG0658386.1"/>
    </source>
</evidence>
<dbReference type="Proteomes" id="UP000750334">
    <property type="component" value="Unassembled WGS sequence"/>
</dbReference>
<evidence type="ECO:0000256" key="5">
    <source>
        <dbReference type="ARBA" id="ARBA00022737"/>
    </source>
</evidence>
<evidence type="ECO:0000256" key="6">
    <source>
        <dbReference type="ARBA" id="ARBA00022741"/>
    </source>
</evidence>
<feature type="transmembrane region" description="Helical" evidence="11">
    <location>
        <begin position="628"/>
        <end position="649"/>
    </location>
</feature>
<dbReference type="InterPro" id="IPR017871">
    <property type="entry name" value="ABC_transporter-like_CS"/>
</dbReference>
<evidence type="ECO:0000256" key="9">
    <source>
        <dbReference type="ARBA" id="ARBA00023136"/>
    </source>
</evidence>
<keyword evidence="9 11" id="KW-0472">Membrane</keyword>
<dbReference type="SUPFAM" id="SSF52540">
    <property type="entry name" value="P-loop containing nucleoside triphosphate hydrolases"/>
    <property type="match status" value="2"/>
</dbReference>
<evidence type="ECO:0000256" key="8">
    <source>
        <dbReference type="ARBA" id="ARBA00022989"/>
    </source>
</evidence>
<gene>
    <name evidence="13" type="primary">PDR11</name>
    <name evidence="13" type="ORF">C6P45_002197</name>
</gene>
<feature type="transmembrane region" description="Helical" evidence="11">
    <location>
        <begin position="377"/>
        <end position="399"/>
    </location>
</feature>
<feature type="transmembrane region" description="Helical" evidence="11">
    <location>
        <begin position="517"/>
        <end position="537"/>
    </location>
</feature>
<keyword evidence="6" id="KW-0547">Nucleotide-binding</keyword>
<feature type="region of interest" description="Disordered" evidence="10">
    <location>
        <begin position="1374"/>
        <end position="1402"/>
    </location>
</feature>
<feature type="transmembrane region" description="Helical" evidence="11">
    <location>
        <begin position="1317"/>
        <end position="1339"/>
    </location>
</feature>
<reference evidence="13 14" key="1">
    <citation type="submission" date="2020-11" db="EMBL/GenBank/DDBJ databases">
        <title>Kefir isolates.</title>
        <authorList>
            <person name="Marcisauskas S."/>
            <person name="Kim Y."/>
            <person name="Blasche S."/>
        </authorList>
    </citation>
    <scope>NUCLEOTIDE SEQUENCE [LARGE SCALE GENOMIC DNA]</scope>
    <source>
        <strain evidence="13 14">OG2</strain>
    </source>
</reference>